<comment type="caution">
    <text evidence="1">The sequence shown here is derived from an EMBL/GenBank/DDBJ whole genome shotgun (WGS) entry which is preliminary data.</text>
</comment>
<dbReference type="AlphaFoldDB" id="X6LNZ2"/>
<accession>X6LNZ2</accession>
<dbReference type="EMBL" id="ASPP01034751">
    <property type="protein sequence ID" value="ETO02857.1"/>
    <property type="molecule type" value="Genomic_DNA"/>
</dbReference>
<proteinExistence type="predicted"/>
<evidence type="ECO:0000313" key="1">
    <source>
        <dbReference type="EMBL" id="ETO02857.1"/>
    </source>
</evidence>
<organism evidence="1 2">
    <name type="scientific">Reticulomyxa filosa</name>
    <dbReference type="NCBI Taxonomy" id="46433"/>
    <lineage>
        <taxon>Eukaryota</taxon>
        <taxon>Sar</taxon>
        <taxon>Rhizaria</taxon>
        <taxon>Retaria</taxon>
        <taxon>Foraminifera</taxon>
        <taxon>Monothalamids</taxon>
        <taxon>Reticulomyxidae</taxon>
        <taxon>Reticulomyxa</taxon>
    </lineage>
</organism>
<reference evidence="1 2" key="1">
    <citation type="journal article" date="2013" name="Curr. Biol.">
        <title>The Genome of the Foraminiferan Reticulomyxa filosa.</title>
        <authorList>
            <person name="Glockner G."/>
            <person name="Hulsmann N."/>
            <person name="Schleicher M."/>
            <person name="Noegel A.A."/>
            <person name="Eichinger L."/>
            <person name="Gallinger C."/>
            <person name="Pawlowski J."/>
            <person name="Sierra R."/>
            <person name="Euteneuer U."/>
            <person name="Pillet L."/>
            <person name="Moustafa A."/>
            <person name="Platzer M."/>
            <person name="Groth M."/>
            <person name="Szafranski K."/>
            <person name="Schliwa M."/>
        </authorList>
    </citation>
    <scope>NUCLEOTIDE SEQUENCE [LARGE SCALE GENOMIC DNA]</scope>
</reference>
<name>X6LNZ2_RETFI</name>
<gene>
    <name evidence="1" type="ORF">RFI_34556</name>
</gene>
<sequence length="272" mass="30768">MFPYNSVPNAKQYGQWLEEMFVTLAQHWSLQNDKYPNMSTLAKALVSLDCGDDKNGVGLFFHLLQQHGLEPSLVFILKYRLLHSNYVDCSPVWLKNFADFIANGRSSNEAIDTVTYLRGGYFLCEKEMKVILALMEEKCKIINRASFSESYSSFYGQFVDTKDITFDDWLDCIVTEWSPMMSIDSALSTVIPKSSTFIATCLAIKDGSADSIAVYNSLLPISLSPFIARLLQQIETSLSPSNQNNTCKHVLRLLFNSCFHIGSIFAEKCTEY</sequence>
<evidence type="ECO:0000313" key="2">
    <source>
        <dbReference type="Proteomes" id="UP000023152"/>
    </source>
</evidence>
<protein>
    <submittedName>
        <fullName evidence="1">Uncharacterized protein</fullName>
    </submittedName>
</protein>
<keyword evidence="2" id="KW-1185">Reference proteome</keyword>
<dbReference type="Proteomes" id="UP000023152">
    <property type="component" value="Unassembled WGS sequence"/>
</dbReference>